<reference evidence="2 3" key="1">
    <citation type="submission" date="2021-03" db="EMBL/GenBank/DDBJ databases">
        <title>Fibrella sp. HMF5405 genome sequencing and assembly.</title>
        <authorList>
            <person name="Kang H."/>
            <person name="Kim H."/>
            <person name="Bae S."/>
            <person name="Joh K."/>
        </authorList>
    </citation>
    <scope>NUCLEOTIDE SEQUENCE [LARGE SCALE GENOMIC DNA]</scope>
    <source>
        <strain evidence="2 3">HMF5405</strain>
    </source>
</reference>
<accession>A0ABS3JLL9</accession>
<gene>
    <name evidence="2" type="ORF">J2I46_20105</name>
</gene>
<name>A0ABS3JLL9_9BACT</name>
<dbReference type="EMBL" id="JAFMYW010000006">
    <property type="protein sequence ID" value="MBO0950906.1"/>
    <property type="molecule type" value="Genomic_DNA"/>
</dbReference>
<dbReference type="RefSeq" id="WP_207330848.1">
    <property type="nucleotide sequence ID" value="NZ_JAFMYW010000006.1"/>
</dbReference>
<evidence type="ECO:0000313" key="3">
    <source>
        <dbReference type="Proteomes" id="UP000664628"/>
    </source>
</evidence>
<evidence type="ECO:0000313" key="2">
    <source>
        <dbReference type="EMBL" id="MBO0950906.1"/>
    </source>
</evidence>
<feature type="signal peptide" evidence="1">
    <location>
        <begin position="1"/>
        <end position="21"/>
    </location>
</feature>
<sequence>MKSTFYFLGLLLLLSTGSVSATVFRVNNGLTQNTSLGLFNQIQTALDDFKFKNGDTLMVESSAIDYRYFTCNKRVVIIGPGYFLGDNIGVNSVAASARLDFTTSTFSPGSEGSYFIGMELNVPLSIGASNVYILRCKGGFNFSYSSATPTSNCKLIDSYCTEIGGSATYNSNISVTNCIIGRDNLGSSYLSYDNNILVGKDYTWQITAGTFRNNILIERDAKVDIRSPNFQNNLAQNQQFGTSNGNITYDPANLFVGGTSSDGKYRIKSTSPYITAGYGGTQPGIFGGSEPYMLSGVPPIPIIYELNVPGTGSAAAGLQINVKIRGAN</sequence>
<keyword evidence="3" id="KW-1185">Reference proteome</keyword>
<keyword evidence="1" id="KW-0732">Signal</keyword>
<dbReference type="Proteomes" id="UP000664628">
    <property type="component" value="Unassembled WGS sequence"/>
</dbReference>
<organism evidence="2 3">
    <name type="scientific">Fibrella forsythiae</name>
    <dbReference type="NCBI Taxonomy" id="2817061"/>
    <lineage>
        <taxon>Bacteria</taxon>
        <taxon>Pseudomonadati</taxon>
        <taxon>Bacteroidota</taxon>
        <taxon>Cytophagia</taxon>
        <taxon>Cytophagales</taxon>
        <taxon>Spirosomataceae</taxon>
        <taxon>Fibrella</taxon>
    </lineage>
</organism>
<evidence type="ECO:0000256" key="1">
    <source>
        <dbReference type="SAM" id="SignalP"/>
    </source>
</evidence>
<comment type="caution">
    <text evidence="2">The sequence shown here is derived from an EMBL/GenBank/DDBJ whole genome shotgun (WGS) entry which is preliminary data.</text>
</comment>
<protein>
    <submittedName>
        <fullName evidence="2">Uncharacterized protein</fullName>
    </submittedName>
</protein>
<proteinExistence type="predicted"/>
<feature type="chain" id="PRO_5045756484" evidence="1">
    <location>
        <begin position="22"/>
        <end position="328"/>
    </location>
</feature>